<feature type="domain" description="Papillomavirus E2 N-terminal" evidence="14">
    <location>
        <begin position="1"/>
        <end position="197"/>
    </location>
</feature>
<evidence type="ECO:0000256" key="3">
    <source>
        <dbReference type="ARBA" id="ARBA00022491"/>
    </source>
</evidence>
<dbReference type="GO" id="GO:0006351">
    <property type="term" value="P:DNA-templated transcription"/>
    <property type="evidence" value="ECO:0007669"/>
    <property type="project" value="UniProtKB-UniRule"/>
</dbReference>
<keyword evidence="12" id="KW-0832">Ubl conjugation</keyword>
<evidence type="ECO:0000256" key="10">
    <source>
        <dbReference type="ARBA" id="ARBA00023159"/>
    </source>
</evidence>
<evidence type="ECO:0000256" key="4">
    <source>
        <dbReference type="ARBA" id="ARBA00022518"/>
    </source>
</evidence>
<dbReference type="GO" id="GO:0000166">
    <property type="term" value="F:nucleotide binding"/>
    <property type="evidence" value="ECO:0007669"/>
    <property type="project" value="UniProtKB-UniRule"/>
</dbReference>
<comment type="PTM">
    <text evidence="12">Phosphorylated.</text>
</comment>
<evidence type="ECO:0000256" key="7">
    <source>
        <dbReference type="ARBA" id="ARBA00022705"/>
    </source>
</evidence>
<evidence type="ECO:0000313" key="16">
    <source>
        <dbReference type="EMBL" id="AQM73658.1"/>
    </source>
</evidence>
<dbReference type="InterPro" id="IPR035975">
    <property type="entry name" value="E2/EBNA1_C_sf"/>
</dbReference>
<name>A0A1Q1PPB4_9PAPI</name>
<dbReference type="SUPFAM" id="SSF51332">
    <property type="entry name" value="E2 regulatory, transactivation domain"/>
    <property type="match status" value="1"/>
</dbReference>
<evidence type="ECO:0000259" key="15">
    <source>
        <dbReference type="Pfam" id="PF00511"/>
    </source>
</evidence>
<comment type="caution">
    <text evidence="12">Lacks conserved residue(s) required for the propagation of feature annotation.</text>
</comment>
<sequence>MESLIERFDALLENQLQLYEAGSDKIDDQILYWDIARQENVLYHYARKRGLTTLGLQPIPSLATSEHRAKQAILMSIHLKSLKKSAYGTEPWTLQDTSFEIFNAPPQHTFKKGAFTVDVYYDGDKDNYYPYTAWTSIYYQNGDNTWHKVEGHADYEGLFYYTVDGVKVYYVTFDKDAARFSKTGKWTVKYKNREISSTSVTSTSSVGDGSAPHPEQSQGTRPSTNTVGQQKKERRRKRESSSTDTRSTRARTSQSDGDFDSSSSGRRVQRRRRRERESAAQRREQRRAATIRSSVPTPDQVGSGHRLAKTKGLGRLGQLQEEAWDPYLLLLKGHANTLKCFRHRMKSKYQSLFLSSSTVFSWVGEGSSRLGQPRMLIAFKSSTDRQSFLKTVIIPKGTTYSFGNVDSL</sequence>
<evidence type="ECO:0000256" key="11">
    <source>
        <dbReference type="ARBA" id="ARBA00023163"/>
    </source>
</evidence>
<keyword evidence="10 12" id="KW-0010">Activator</keyword>
<dbReference type="InterPro" id="IPR042503">
    <property type="entry name" value="Regulatory_protein_E2_N_1"/>
</dbReference>
<keyword evidence="6 12" id="KW-1048">Host nucleus</keyword>
<keyword evidence="12" id="KW-1017">Isopeptide bond</keyword>
<dbReference type="GO" id="GO:0003700">
    <property type="term" value="F:DNA-binding transcription factor activity"/>
    <property type="evidence" value="ECO:0007669"/>
    <property type="project" value="UniProtKB-UniRule"/>
</dbReference>
<dbReference type="InterPro" id="IPR012677">
    <property type="entry name" value="Nucleotide-bd_a/b_plait_sf"/>
</dbReference>
<keyword evidence="8 12" id="KW-0805">Transcription regulation</keyword>
<evidence type="ECO:0000256" key="5">
    <source>
        <dbReference type="ARBA" id="ARBA00022553"/>
    </source>
</evidence>
<feature type="cross-link" description="Glycyl lysine isopeptide (Lys-Gly) (interchain with G-Cter in SUMO)" evidence="12">
    <location>
        <position position="332"/>
    </location>
</feature>
<protein>
    <recommendedName>
        <fullName evidence="12">Regulatory protein E2</fullName>
    </recommendedName>
</protein>
<reference evidence="17" key="2">
    <citation type="journal article" date="2018" name="Nat. Med.">
        <title>Expanded skin virome in DOCK8-deficient patients.</title>
        <authorList>
            <consortium name="NISC Comparative Sequencing Program"/>
            <person name="Tirosh O."/>
            <person name="Conlan S."/>
            <person name="Deming C."/>
            <person name="Lee-Lin S.Q."/>
            <person name="Huang X."/>
            <person name="Su H.C."/>
            <person name="Freeman A.F."/>
            <person name="Segre J.A."/>
            <person name="Kong H.H."/>
        </authorList>
    </citation>
    <scope>NUCLEOTIDE SEQUENCE</scope>
    <source>
        <strain evidence="17">HPV-mSK_153</strain>
    </source>
</reference>
<keyword evidence="7 12" id="KW-0235">DNA replication</keyword>
<accession>A0A1Q1PPB4</accession>
<keyword evidence="5 12" id="KW-0597">Phosphoprotein</keyword>
<dbReference type="Gene3D" id="2.170.200.10">
    <property type="entry name" value="Papillomavirus E2 early protein domain"/>
    <property type="match status" value="1"/>
</dbReference>
<reference evidence="16" key="1">
    <citation type="journal article" date="2016" name="J. Am. Acad. Dermatol.">
        <title>Human polyomavirus 6 and 7 are associated with pruritic and dyskeratotic dermatoses.</title>
        <authorList>
            <person name="Nguyen K.D."/>
            <person name="Lee E.E."/>
            <person name="Yue Y."/>
            <person name="Stork J."/>
            <person name="Pock L."/>
            <person name="North J.P."/>
            <person name="Vandergriff T."/>
            <person name="Cockerell C."/>
            <person name="Hosler G.A."/>
            <person name="Pastrana D.V."/>
            <person name="Buck C.B."/>
            <person name="Wang R.C."/>
        </authorList>
    </citation>
    <scope>NUCLEOTIDE SEQUENCE</scope>
    <source>
        <strain evidence="16">Dysk2</strain>
    </source>
</reference>
<keyword evidence="4 12" id="KW-0244">Early protein</keyword>
<dbReference type="InterPro" id="IPR001866">
    <property type="entry name" value="PPV_E2_N"/>
</dbReference>
<comment type="subcellular location">
    <subcellularLocation>
        <location evidence="1 12">Host nucleus</location>
    </subcellularLocation>
</comment>
<dbReference type="GO" id="GO:0006260">
    <property type="term" value="P:DNA replication"/>
    <property type="evidence" value="ECO:0007669"/>
    <property type="project" value="UniProtKB-KW"/>
</dbReference>
<dbReference type="InterPro" id="IPR033668">
    <property type="entry name" value="Reg_prot_E2"/>
</dbReference>
<dbReference type="EMBL" id="KX781281">
    <property type="protein sequence ID" value="AQM73658.1"/>
    <property type="molecule type" value="Genomic_DNA"/>
</dbReference>
<feature type="compositionally biased region" description="Polar residues" evidence="13">
    <location>
        <begin position="215"/>
        <end position="228"/>
    </location>
</feature>
<dbReference type="SUPFAM" id="SSF54957">
    <property type="entry name" value="Viral DNA-binding domain"/>
    <property type="match status" value="1"/>
</dbReference>
<dbReference type="HAMAP" id="MF_04001">
    <property type="entry name" value="PPV_E2"/>
    <property type="match status" value="1"/>
</dbReference>
<evidence type="ECO:0000256" key="2">
    <source>
        <dbReference type="ARBA" id="ARBA00007794"/>
    </source>
</evidence>
<keyword evidence="3 12" id="KW-0678">Repressor</keyword>
<dbReference type="InterPro" id="IPR042504">
    <property type="entry name" value="Regulatory_protein_E2_N_2"/>
</dbReference>
<evidence type="ECO:0000256" key="13">
    <source>
        <dbReference type="SAM" id="MobiDB-lite"/>
    </source>
</evidence>
<dbReference type="GO" id="GO:0039693">
    <property type="term" value="P:viral DNA genome replication"/>
    <property type="evidence" value="ECO:0007669"/>
    <property type="project" value="UniProtKB-UniRule"/>
</dbReference>
<dbReference type="GO" id="GO:0042025">
    <property type="term" value="C:host cell nucleus"/>
    <property type="evidence" value="ECO:0007669"/>
    <property type="project" value="UniProtKB-SubCell"/>
</dbReference>
<proteinExistence type="inferred from homology"/>
<gene>
    <name evidence="12" type="primary">E2</name>
</gene>
<dbReference type="GO" id="GO:0006275">
    <property type="term" value="P:regulation of DNA replication"/>
    <property type="evidence" value="ECO:0007669"/>
    <property type="project" value="UniProtKB-UniRule"/>
</dbReference>
<evidence type="ECO:0000256" key="12">
    <source>
        <dbReference type="HAMAP-Rule" id="MF_04001"/>
    </source>
</evidence>
<evidence type="ECO:0000256" key="1">
    <source>
        <dbReference type="ARBA" id="ARBA00004147"/>
    </source>
</evidence>
<comment type="similarity">
    <text evidence="2">Belongs to the papillomaviridae E8^E2C protein family.</text>
</comment>
<comment type="PTM">
    <text evidence="12">Sumoylation plays a regulatory role in E2 transcriptional activity.</text>
</comment>
<comment type="function">
    <text evidence="12">Plays a role in the initiation of viral DNA replication. A dimer of E2 interacts with a dimer of E1 in order to improve specificity of E1 DNA binding activity. Once the complex recognizes and binds DNA at specific sites, the E2 dimer is removed from DNA. E2 also regulates viral transcription through binding to the E2RE response element (5'-ACCNNNNNNGGT-3') present in multiple copies in the regulatory regions of the viral genome. Activates or represses transcription depending on E2RE's position with regards to proximal promoter elements including the TATA-box. Repression occurs by sterically hindering the assembly of the transcription initiation complex.</text>
</comment>
<evidence type="ECO:0000313" key="17">
    <source>
        <dbReference type="EMBL" id="AYA94228.1"/>
    </source>
</evidence>
<organism evidence="16">
    <name type="scientific">Human papillomavirus</name>
    <dbReference type="NCBI Taxonomy" id="10566"/>
    <lineage>
        <taxon>Viruses</taxon>
        <taxon>Monodnaviria</taxon>
        <taxon>Shotokuvirae</taxon>
        <taxon>Cossaviricota</taxon>
        <taxon>Papovaviricetes</taxon>
        <taxon>Zurhausenvirales</taxon>
        <taxon>Papillomaviridae</taxon>
    </lineage>
</organism>
<evidence type="ECO:0000259" key="14">
    <source>
        <dbReference type="Pfam" id="PF00508"/>
    </source>
</evidence>
<dbReference type="Gene3D" id="1.10.287.30">
    <property type="entry name" value="E2 (early) protein, N terminal domain, subdomain 1"/>
    <property type="match status" value="1"/>
</dbReference>
<dbReference type="InterPro" id="IPR000427">
    <property type="entry name" value="Papillomavirus_E2_C"/>
</dbReference>
<feature type="compositionally biased region" description="Low complexity" evidence="13">
    <location>
        <begin position="197"/>
        <end position="206"/>
    </location>
</feature>
<evidence type="ECO:0000256" key="9">
    <source>
        <dbReference type="ARBA" id="ARBA00023125"/>
    </source>
</evidence>
<feature type="domain" description="Papillomavirus E2 C-terminal" evidence="15">
    <location>
        <begin position="329"/>
        <end position="402"/>
    </location>
</feature>
<dbReference type="Pfam" id="PF00511">
    <property type="entry name" value="PPV_E2_C"/>
    <property type="match status" value="1"/>
</dbReference>
<dbReference type="EMBL" id="MH777295">
    <property type="protein sequence ID" value="AYA94228.1"/>
    <property type="molecule type" value="Genomic_DNA"/>
</dbReference>
<feature type="compositionally biased region" description="Basic and acidic residues" evidence="13">
    <location>
        <begin position="275"/>
        <end position="287"/>
    </location>
</feature>
<feature type="region of interest" description="Disordered" evidence="13">
    <location>
        <begin position="197"/>
        <end position="306"/>
    </location>
</feature>
<dbReference type="GO" id="GO:0003677">
    <property type="term" value="F:DNA binding"/>
    <property type="evidence" value="ECO:0007669"/>
    <property type="project" value="UniProtKB-UniRule"/>
</dbReference>
<comment type="subunit">
    <text evidence="12">Binds DNA as homodimer. Interacts with protein E1; this interaction greatly increases E1 DNA-binding activity. Interacts with protein L1; this interaction enhances E2-dependent replication and transcription activation. Interacts with protein L2; this interaction inhibits E2 transcriptional activity but not DNA replication function E2. Interacts with protein E7; this interaction inhibits E7 oncogenic activity. Interacts with host TAF1; this interaction modulates E2-dependent transcriptional regulation. Interacts with host BRD4; this interaction mediates E2 transcriptional activation function. Additionally, the interaction with host BRD4 on mitotic chromosomes mediates tethering of the viral genome. Interacts with host TOPBP1; this interaction is required for optimal viral DNA replication.</text>
</comment>
<dbReference type="InterPro" id="IPR036050">
    <property type="entry name" value="Regulatory_protein_E2_N"/>
</dbReference>
<dbReference type="Pfam" id="PF00508">
    <property type="entry name" value="PPV_E2_N"/>
    <property type="match status" value="1"/>
</dbReference>
<comment type="similarity">
    <text evidence="12">Belongs to the papillomaviridae E2 protein family.</text>
</comment>
<feature type="region of interest" description="DNA-binding domain" evidence="12">
    <location>
        <begin position="325"/>
        <end position="408"/>
    </location>
</feature>
<keyword evidence="11 12" id="KW-0804">Transcription</keyword>
<keyword evidence="9 12" id="KW-0238">DNA-binding</keyword>
<evidence type="ECO:0000256" key="6">
    <source>
        <dbReference type="ARBA" id="ARBA00022562"/>
    </source>
</evidence>
<dbReference type="Gene3D" id="3.30.70.330">
    <property type="match status" value="1"/>
</dbReference>
<evidence type="ECO:0000256" key="8">
    <source>
        <dbReference type="ARBA" id="ARBA00023015"/>
    </source>
</evidence>
<feature type="compositionally biased region" description="Low complexity" evidence="13">
    <location>
        <begin position="242"/>
        <end position="266"/>
    </location>
</feature>